<dbReference type="InterPro" id="IPR053714">
    <property type="entry name" value="Iso_Racemase_Enz_sf"/>
</dbReference>
<gene>
    <name evidence="1" type="ordered locus">Dshi_1038</name>
</gene>
<evidence type="ECO:0000313" key="1">
    <source>
        <dbReference type="EMBL" id="ABV92780.1"/>
    </source>
</evidence>
<dbReference type="KEGG" id="dsh:Dshi_1038"/>
<dbReference type="AlphaFoldDB" id="A8LSG6"/>
<sequence>MTDTPPDAPPPPDALGDRQKIGVVVPSTNTIVQPETDAVRVTGVTFHIGRIPISNKKISTDNFLDHVAAMRAGIETATDQVMTAGVDSLIMGVALEAFWGGLAGSEDLKAKLSAHAGVPVILGSDAVAAGLRAFGAKRIAVLTPHMPKGDEQVRNWLTEAGFEVTALKGLECASPRAIAQVPEARIRAELQALDAPEVDALVQVGTNLAGAAVCAEAERWLGKPAIAINTVSAWAAMRQAGIADRVRGRGRILEDH</sequence>
<organism evidence="1 2">
    <name type="scientific">Dinoroseobacter shibae (strain DSM 16493 / NCIMB 14021 / DFL 12)</name>
    <dbReference type="NCBI Taxonomy" id="398580"/>
    <lineage>
        <taxon>Bacteria</taxon>
        <taxon>Pseudomonadati</taxon>
        <taxon>Pseudomonadota</taxon>
        <taxon>Alphaproteobacteria</taxon>
        <taxon>Rhodobacterales</taxon>
        <taxon>Roseobacteraceae</taxon>
        <taxon>Dinoroseobacter</taxon>
    </lineage>
</organism>
<keyword evidence="2" id="KW-1185">Reference proteome</keyword>
<dbReference type="PIRSF" id="PIRSF015736">
    <property type="entry name" value="MI"/>
    <property type="match status" value="1"/>
</dbReference>
<dbReference type="EC" id="5.1.1.-" evidence="1"/>
<dbReference type="RefSeq" id="WP_012177711.1">
    <property type="nucleotide sequence ID" value="NC_009952.1"/>
</dbReference>
<dbReference type="EMBL" id="CP000830">
    <property type="protein sequence ID" value="ABV92780.1"/>
    <property type="molecule type" value="Genomic_DNA"/>
</dbReference>
<protein>
    <submittedName>
        <fullName evidence="1">Asp/Glu racemase</fullName>
        <ecNumber evidence="1">5.1.1.-</ecNumber>
    </submittedName>
</protein>
<dbReference type="OrthoDB" id="9816064at2"/>
<dbReference type="InterPro" id="IPR026286">
    <property type="entry name" value="MaiA/AMDase"/>
</dbReference>
<dbReference type="Pfam" id="PF17645">
    <property type="entry name" value="Amdase"/>
    <property type="match status" value="1"/>
</dbReference>
<dbReference type="PANTHER" id="PTHR40267:SF1">
    <property type="entry name" value="BLR3294 PROTEIN"/>
    <property type="match status" value="1"/>
</dbReference>
<keyword evidence="1" id="KW-0413">Isomerase</keyword>
<dbReference type="Gene3D" id="3.40.50.12500">
    <property type="match status" value="1"/>
</dbReference>
<proteinExistence type="predicted"/>
<dbReference type="GO" id="GO:0016853">
    <property type="term" value="F:isomerase activity"/>
    <property type="evidence" value="ECO:0007669"/>
    <property type="project" value="UniProtKB-KW"/>
</dbReference>
<name>A8LSG6_DINSH</name>
<dbReference type="HOGENOM" id="CLU_068086_5_0_5"/>
<reference evidence="2" key="1">
    <citation type="journal article" date="2010" name="ISME J.">
        <title>The complete genome sequence of the algal symbiont Dinoroseobacter shibae: a hitchhiker's guide to life in the sea.</title>
        <authorList>
            <person name="Wagner-Dobler I."/>
            <person name="Ballhausen B."/>
            <person name="Berger M."/>
            <person name="Brinkhoff T."/>
            <person name="Buchholz I."/>
            <person name="Bunk B."/>
            <person name="Cypionka H."/>
            <person name="Daniel R."/>
            <person name="Drepper T."/>
            <person name="Gerdts G."/>
            <person name="Hahnke S."/>
            <person name="Han C."/>
            <person name="Jahn D."/>
            <person name="Kalhoefer D."/>
            <person name="Kiss H."/>
            <person name="Klenk H.P."/>
            <person name="Kyrpides N."/>
            <person name="Liebl W."/>
            <person name="Liesegang H."/>
            <person name="Meincke L."/>
            <person name="Pati A."/>
            <person name="Petersen J."/>
            <person name="Piekarski T."/>
            <person name="Pommerenke C."/>
            <person name="Pradella S."/>
            <person name="Pukall R."/>
            <person name="Rabus R."/>
            <person name="Stackebrandt E."/>
            <person name="Thole S."/>
            <person name="Thompson L."/>
            <person name="Tielen P."/>
            <person name="Tomasch J."/>
            <person name="von Jan M."/>
            <person name="Wanphrut N."/>
            <person name="Wichels A."/>
            <person name="Zech H."/>
            <person name="Simon M."/>
        </authorList>
    </citation>
    <scope>NUCLEOTIDE SEQUENCE [LARGE SCALE GENOMIC DNA]</scope>
    <source>
        <strain evidence="2">DSM 16493 / NCIMB 14021 / DFL 12</strain>
    </source>
</reference>
<accession>A8LSG6</accession>
<dbReference type="Proteomes" id="UP000006833">
    <property type="component" value="Chromosome"/>
</dbReference>
<dbReference type="PANTHER" id="PTHR40267">
    <property type="entry name" value="BLR3294 PROTEIN"/>
    <property type="match status" value="1"/>
</dbReference>
<evidence type="ECO:0000313" key="2">
    <source>
        <dbReference type="Proteomes" id="UP000006833"/>
    </source>
</evidence>
<dbReference type="STRING" id="398580.Dshi_1038"/>
<dbReference type="eggNOG" id="COG3473">
    <property type="taxonomic scope" value="Bacteria"/>
</dbReference>